<reference evidence="2" key="1">
    <citation type="submission" date="2016-11" db="EMBL/GenBank/DDBJ databases">
        <title>Comparative genomic and phenotypic analysis of Granulibacter bethesdensis clinical isolates from patients with chronic granulomatous disease.</title>
        <authorList>
            <person name="Zarember K.A."/>
            <person name="Porcella S.F."/>
            <person name="Chu J."/>
            <person name="Ding L."/>
            <person name="Dahlstrom E."/>
            <person name="Barbian K."/>
            <person name="Martens C."/>
            <person name="Sykora L."/>
            <person name="Kramer S."/>
            <person name="Pettinato A.M."/>
            <person name="Hong H."/>
            <person name="Wald G."/>
            <person name="Berg L.J."/>
            <person name="Rogge L.S."/>
            <person name="Greenberg D.E."/>
            <person name="Falcone E.L."/>
            <person name="Neves J.F."/>
            <person name="Simoes M.J."/>
            <person name="Casal M."/>
            <person name="Rodriguez-Lopez F.C."/>
            <person name="Zelazny A."/>
            <person name="Gallin J.I."/>
            <person name="Holland S.M."/>
        </authorList>
    </citation>
    <scope>NUCLEOTIDE SEQUENCE [LARGE SCALE GENOMIC DNA]</scope>
    <source>
        <strain evidence="2">NIH9.1</strain>
    </source>
</reference>
<organism evidence="1 2">
    <name type="scientific">Granulibacter bethesdensis</name>
    <dbReference type="NCBI Taxonomy" id="364410"/>
    <lineage>
        <taxon>Bacteria</taxon>
        <taxon>Pseudomonadati</taxon>
        <taxon>Pseudomonadota</taxon>
        <taxon>Alphaproteobacteria</taxon>
        <taxon>Acetobacterales</taxon>
        <taxon>Acetobacteraceae</taxon>
        <taxon>Granulibacter</taxon>
    </lineage>
</organism>
<name>A0AAC9KCJ6_9PROT</name>
<protein>
    <submittedName>
        <fullName evidence="1">Uncharacterized protein</fullName>
    </submittedName>
</protein>
<dbReference type="AlphaFoldDB" id="A0AAC9KCJ6"/>
<evidence type="ECO:0000313" key="1">
    <source>
        <dbReference type="EMBL" id="APH54457.1"/>
    </source>
</evidence>
<dbReference type="Proteomes" id="UP000182373">
    <property type="component" value="Chromosome"/>
</dbReference>
<sequence length="47" mass="5122">MGVLLELVGGLVTHQLEGVAPFDERLAFCRQSFQLDGLHLAAVLFPL</sequence>
<gene>
    <name evidence="1" type="ORF">GbCGDNIH9_8522</name>
</gene>
<dbReference type="EMBL" id="CP018191">
    <property type="protein sequence ID" value="APH54457.1"/>
    <property type="molecule type" value="Genomic_DNA"/>
</dbReference>
<proteinExistence type="predicted"/>
<accession>A0AAC9KCJ6</accession>
<evidence type="ECO:0000313" key="2">
    <source>
        <dbReference type="Proteomes" id="UP000182373"/>
    </source>
</evidence>